<evidence type="ECO:0000256" key="2">
    <source>
        <dbReference type="ARBA" id="ARBA00022448"/>
    </source>
</evidence>
<comment type="subcellular location">
    <subcellularLocation>
        <location evidence="1">Membrane</location>
        <topology evidence="1">Multi-pass membrane protein</topology>
    </subcellularLocation>
</comment>
<feature type="transmembrane region" description="Helical" evidence="7">
    <location>
        <begin position="363"/>
        <end position="386"/>
    </location>
</feature>
<dbReference type="PROSITE" id="PS00218">
    <property type="entry name" value="AMINO_ACID_PERMEASE_1"/>
    <property type="match status" value="1"/>
</dbReference>
<feature type="transmembrane region" description="Helical" evidence="7">
    <location>
        <begin position="158"/>
        <end position="182"/>
    </location>
</feature>
<dbReference type="GO" id="GO:0055085">
    <property type="term" value="P:transmembrane transport"/>
    <property type="evidence" value="ECO:0007669"/>
    <property type="project" value="InterPro"/>
</dbReference>
<dbReference type="PANTHER" id="PTHR43495">
    <property type="entry name" value="GABA PERMEASE"/>
    <property type="match status" value="1"/>
</dbReference>
<evidence type="ECO:0000313" key="9">
    <source>
        <dbReference type="EMBL" id="MXQ55474.1"/>
    </source>
</evidence>
<dbReference type="GO" id="GO:0016020">
    <property type="term" value="C:membrane"/>
    <property type="evidence" value="ECO:0007669"/>
    <property type="project" value="UniProtKB-SubCell"/>
</dbReference>
<feature type="transmembrane region" description="Helical" evidence="7">
    <location>
        <begin position="20"/>
        <end position="41"/>
    </location>
</feature>
<evidence type="ECO:0000256" key="5">
    <source>
        <dbReference type="ARBA" id="ARBA00022989"/>
    </source>
</evidence>
<keyword evidence="3 7" id="KW-0812">Transmembrane</keyword>
<evidence type="ECO:0000256" key="4">
    <source>
        <dbReference type="ARBA" id="ARBA00022970"/>
    </source>
</evidence>
<comment type="caution">
    <text evidence="9">The sequence shown here is derived from an EMBL/GenBank/DDBJ whole genome shotgun (WGS) entry which is preliminary data.</text>
</comment>
<keyword evidence="6 7" id="KW-0472">Membrane</keyword>
<feature type="transmembrane region" description="Helical" evidence="7">
    <location>
        <begin position="433"/>
        <end position="452"/>
    </location>
</feature>
<evidence type="ECO:0000256" key="7">
    <source>
        <dbReference type="SAM" id="Phobius"/>
    </source>
</evidence>
<feature type="transmembrane region" description="Helical" evidence="7">
    <location>
        <begin position="47"/>
        <end position="67"/>
    </location>
</feature>
<dbReference type="InterPro" id="IPR004841">
    <property type="entry name" value="AA-permease/SLC12A_dom"/>
</dbReference>
<feature type="transmembrane region" description="Helical" evidence="7">
    <location>
        <begin position="406"/>
        <end position="427"/>
    </location>
</feature>
<proteinExistence type="predicted"/>
<dbReference type="PIRSF" id="PIRSF006060">
    <property type="entry name" value="AA_transporter"/>
    <property type="match status" value="1"/>
</dbReference>
<dbReference type="FunFam" id="1.20.1740.10:FF:000001">
    <property type="entry name" value="Amino acid permease"/>
    <property type="match status" value="1"/>
</dbReference>
<dbReference type="AlphaFoldDB" id="A0A6I4W3W7"/>
<reference evidence="9 10" key="1">
    <citation type="submission" date="2019-12" db="EMBL/GenBank/DDBJ databases">
        <title>Whole-genome analyses of novel actinobacteria.</title>
        <authorList>
            <person name="Sahin N."/>
            <person name="Saygin H."/>
        </authorList>
    </citation>
    <scope>NUCLEOTIDE SEQUENCE [LARGE SCALE GENOMIC DNA]</scope>
    <source>
        <strain evidence="9 10">KC615</strain>
    </source>
</reference>
<dbReference type="Pfam" id="PF00324">
    <property type="entry name" value="AA_permease"/>
    <property type="match status" value="1"/>
</dbReference>
<sequence>MEVIMDSNNELKRSMKSRHLFMIALGGVIGTGFFNGSGYTISQAGPIGAVLSYIVGGIVMYLVMLCLGELTIANPSSGSFQDYATRFIGPGTGFMVGWLYWFGWAATVALELLTIGATMKRWFPSVDIWVWSLLFGVILFLVNAFSARSFAETEFWFAIIKVSMIVLFILIGAIAIFGIIPLRGESVGFSYLVKDGIFPNGFVPILMTMIAVNFSFQGTELVGIAAGESENPKKTLPKAINQTVYRTILFFGLAIAVLVCLVPWQQAGVVESPFVAAMDKIGIPYAADIMNFVIITALLSVGNSGLFAATRILYSLSKNGMAPKMLGKVTSRGIPFWALVGSMFVAGLSLLTAKYAADTVYMWILSISGTTAVIAWMAIAASQYFFRRKYLAEGGKVTDLSFRTPLYPFVPIVAFILNAIVMLSQVLDPETALSVYLGIPAIVLMYIIYYVFVDKRRKRNLNFDK</sequence>
<dbReference type="GO" id="GO:0006865">
    <property type="term" value="P:amino acid transport"/>
    <property type="evidence" value="ECO:0007669"/>
    <property type="project" value="UniProtKB-KW"/>
</dbReference>
<dbReference type="PANTHER" id="PTHR43495:SF5">
    <property type="entry name" value="GAMMA-AMINOBUTYRIC ACID PERMEASE"/>
    <property type="match status" value="1"/>
</dbReference>
<gene>
    <name evidence="9" type="ORF">GSM42_17475</name>
</gene>
<evidence type="ECO:0000256" key="1">
    <source>
        <dbReference type="ARBA" id="ARBA00004141"/>
    </source>
</evidence>
<dbReference type="EMBL" id="WUUL01000015">
    <property type="protein sequence ID" value="MXQ55474.1"/>
    <property type="molecule type" value="Genomic_DNA"/>
</dbReference>
<feature type="transmembrane region" description="Helical" evidence="7">
    <location>
        <begin position="202"/>
        <end position="227"/>
    </location>
</feature>
<keyword evidence="4" id="KW-0029">Amino-acid transport</keyword>
<evidence type="ECO:0000256" key="6">
    <source>
        <dbReference type="ARBA" id="ARBA00023136"/>
    </source>
</evidence>
<keyword evidence="10" id="KW-1185">Reference proteome</keyword>
<dbReference type="Gene3D" id="1.20.1740.10">
    <property type="entry name" value="Amino acid/polyamine transporter I"/>
    <property type="match status" value="1"/>
</dbReference>
<feature type="transmembrane region" description="Helical" evidence="7">
    <location>
        <begin position="289"/>
        <end position="314"/>
    </location>
</feature>
<evidence type="ECO:0000313" key="10">
    <source>
        <dbReference type="Proteomes" id="UP000430692"/>
    </source>
</evidence>
<feature type="transmembrane region" description="Helical" evidence="7">
    <location>
        <begin position="128"/>
        <end position="146"/>
    </location>
</feature>
<feature type="transmembrane region" description="Helical" evidence="7">
    <location>
        <begin position="87"/>
        <end position="108"/>
    </location>
</feature>
<keyword evidence="2" id="KW-0813">Transport</keyword>
<feature type="transmembrane region" description="Helical" evidence="7">
    <location>
        <begin position="248"/>
        <end position="269"/>
    </location>
</feature>
<dbReference type="InterPro" id="IPR004840">
    <property type="entry name" value="Amino_acid_permease_CS"/>
</dbReference>
<keyword evidence="5 7" id="KW-1133">Transmembrane helix</keyword>
<evidence type="ECO:0000259" key="8">
    <source>
        <dbReference type="Pfam" id="PF00324"/>
    </source>
</evidence>
<feature type="transmembrane region" description="Helical" evidence="7">
    <location>
        <begin position="334"/>
        <end position="357"/>
    </location>
</feature>
<name>A0A6I4W3W7_9BACL</name>
<accession>A0A6I4W3W7</accession>
<dbReference type="Proteomes" id="UP000430692">
    <property type="component" value="Unassembled WGS sequence"/>
</dbReference>
<protein>
    <submittedName>
        <fullName evidence="9">Amino acid permease</fullName>
    </submittedName>
</protein>
<evidence type="ECO:0000256" key="3">
    <source>
        <dbReference type="ARBA" id="ARBA00022692"/>
    </source>
</evidence>
<organism evidence="9 10">
    <name type="scientific">Shimazuella alba</name>
    <dbReference type="NCBI Taxonomy" id="2690964"/>
    <lineage>
        <taxon>Bacteria</taxon>
        <taxon>Bacillati</taxon>
        <taxon>Bacillota</taxon>
        <taxon>Bacilli</taxon>
        <taxon>Bacillales</taxon>
        <taxon>Thermoactinomycetaceae</taxon>
        <taxon>Shimazuella</taxon>
    </lineage>
</organism>
<feature type="domain" description="Amino acid permease/ SLC12A" evidence="8">
    <location>
        <begin position="19"/>
        <end position="461"/>
    </location>
</feature>